<organism evidence="2 3">
    <name type="scientific">Flagellimonas olearia</name>
    <dbReference type="NCBI Taxonomy" id="552546"/>
    <lineage>
        <taxon>Bacteria</taxon>
        <taxon>Pseudomonadati</taxon>
        <taxon>Bacteroidota</taxon>
        <taxon>Flavobacteriia</taxon>
        <taxon>Flavobacteriales</taxon>
        <taxon>Flavobacteriaceae</taxon>
        <taxon>Flagellimonas</taxon>
    </lineage>
</organism>
<proteinExistence type="predicted"/>
<dbReference type="RefSeq" id="WP_129655738.1">
    <property type="nucleotide sequence ID" value="NZ_ML142913.1"/>
</dbReference>
<accession>A0A444VIT7</accession>
<dbReference type="InterPro" id="IPR000182">
    <property type="entry name" value="GNAT_dom"/>
</dbReference>
<name>A0A444VIT7_9FLAO</name>
<dbReference type="CDD" id="cd04301">
    <property type="entry name" value="NAT_SF"/>
    <property type="match status" value="1"/>
</dbReference>
<dbReference type="Gene3D" id="3.40.630.30">
    <property type="match status" value="1"/>
</dbReference>
<evidence type="ECO:0000313" key="2">
    <source>
        <dbReference type="EMBL" id="RYC50650.1"/>
    </source>
</evidence>
<dbReference type="SUPFAM" id="SSF55729">
    <property type="entry name" value="Acyl-CoA N-acyltransferases (Nat)"/>
    <property type="match status" value="1"/>
</dbReference>
<dbReference type="GO" id="GO:0016747">
    <property type="term" value="F:acyltransferase activity, transferring groups other than amino-acyl groups"/>
    <property type="evidence" value="ECO:0007669"/>
    <property type="project" value="InterPro"/>
</dbReference>
<protein>
    <recommendedName>
        <fullName evidence="1">N-acetyltransferase domain-containing protein</fullName>
    </recommendedName>
</protein>
<dbReference type="PROSITE" id="PS51186">
    <property type="entry name" value="GNAT"/>
    <property type="match status" value="1"/>
</dbReference>
<reference evidence="2 3" key="1">
    <citation type="submission" date="2014-04" db="EMBL/GenBank/DDBJ databases">
        <title>Whole genome of Muricauda olearia.</title>
        <authorList>
            <person name="Zhang X.-H."/>
            <person name="Tang K."/>
        </authorList>
    </citation>
    <scope>NUCLEOTIDE SEQUENCE [LARGE SCALE GENOMIC DNA]</scope>
    <source>
        <strain evidence="2 3">Th120</strain>
    </source>
</reference>
<evidence type="ECO:0000313" key="3">
    <source>
        <dbReference type="Proteomes" id="UP000290261"/>
    </source>
</evidence>
<comment type="caution">
    <text evidence="2">The sequence shown here is derived from an EMBL/GenBank/DDBJ whole genome shotgun (WGS) entry which is preliminary data.</text>
</comment>
<dbReference type="EMBL" id="JJMP01000009">
    <property type="protein sequence ID" value="RYC50650.1"/>
    <property type="molecule type" value="Genomic_DNA"/>
</dbReference>
<keyword evidence="3" id="KW-1185">Reference proteome</keyword>
<gene>
    <name evidence="2" type="ORF">DN53_18675</name>
</gene>
<dbReference type="Proteomes" id="UP000290261">
    <property type="component" value="Unassembled WGS sequence"/>
</dbReference>
<dbReference type="Pfam" id="PF00583">
    <property type="entry name" value="Acetyltransf_1"/>
    <property type="match status" value="1"/>
</dbReference>
<feature type="domain" description="N-acetyltransferase" evidence="1">
    <location>
        <begin position="112"/>
        <end position="243"/>
    </location>
</feature>
<evidence type="ECO:0000259" key="1">
    <source>
        <dbReference type="PROSITE" id="PS51186"/>
    </source>
</evidence>
<sequence>MNTTLVNIQNLTQLWSIAGETFQGYHNHEGIHTSTIKNSQWPNRVWTQGVLSQELLQEIEIQMERDKGMIFSHFNLNSTKNSSIAEAGFSLKSLQYGMSLSLEGKFETQKSIEFVRVTQDLEAETWSNTFYRAFHYRISPETLLKTASKIPYFLVYHENQLVGTVIMHTTGKTLGVHALGIDPDQRKQGYATEIMHHVLNKGIDQGASTATLQASEMAKNMYLKMGFSHAFLMENYQLKTQNI</sequence>
<dbReference type="InterPro" id="IPR016181">
    <property type="entry name" value="Acyl_CoA_acyltransferase"/>
</dbReference>
<dbReference type="AlphaFoldDB" id="A0A444VIT7"/>